<dbReference type="InterPro" id="IPR051258">
    <property type="entry name" value="Diverse_Substrate_Transporter"/>
</dbReference>
<feature type="transmembrane region" description="Helical" evidence="7">
    <location>
        <begin position="269"/>
        <end position="287"/>
    </location>
</feature>
<organism evidence="9 10">
    <name type="scientific">Paenibacillus oryzisoli</name>
    <dbReference type="NCBI Taxonomy" id="1850517"/>
    <lineage>
        <taxon>Bacteria</taxon>
        <taxon>Bacillati</taxon>
        <taxon>Bacillota</taxon>
        <taxon>Bacilli</taxon>
        <taxon>Bacillales</taxon>
        <taxon>Paenibacillaceae</taxon>
        <taxon>Paenibacillus</taxon>
    </lineage>
</organism>
<feature type="transmembrane region" description="Helical" evidence="7">
    <location>
        <begin position="65"/>
        <end position="83"/>
    </location>
</feature>
<feature type="transmembrane region" description="Helical" evidence="7">
    <location>
        <begin position="142"/>
        <end position="160"/>
    </location>
</feature>
<protein>
    <recommendedName>
        <fullName evidence="8">EamA domain-containing protein</fullName>
    </recommendedName>
</protein>
<gene>
    <name evidence="9" type="ORF">A8708_03310</name>
</gene>
<keyword evidence="10" id="KW-1185">Reference proteome</keyword>
<feature type="transmembrane region" description="Helical" evidence="7">
    <location>
        <begin position="89"/>
        <end position="108"/>
    </location>
</feature>
<dbReference type="Proteomes" id="UP000078454">
    <property type="component" value="Unassembled WGS sequence"/>
</dbReference>
<proteinExistence type="inferred from homology"/>
<dbReference type="PANTHER" id="PTHR42920:SF5">
    <property type="entry name" value="EAMA DOMAIN-CONTAINING PROTEIN"/>
    <property type="match status" value="1"/>
</dbReference>
<feature type="domain" description="EamA" evidence="8">
    <location>
        <begin position="1"/>
        <end position="133"/>
    </location>
</feature>
<dbReference type="InterPro" id="IPR037185">
    <property type="entry name" value="EmrE-like"/>
</dbReference>
<name>A0A198A3D5_9BACL</name>
<evidence type="ECO:0000313" key="10">
    <source>
        <dbReference type="Proteomes" id="UP000078454"/>
    </source>
</evidence>
<comment type="subcellular location">
    <subcellularLocation>
        <location evidence="1">Cell membrane</location>
        <topology evidence="1">Multi-pass membrane protein</topology>
    </subcellularLocation>
</comment>
<dbReference type="SUPFAM" id="SSF103481">
    <property type="entry name" value="Multidrug resistance efflux transporter EmrE"/>
    <property type="match status" value="2"/>
</dbReference>
<dbReference type="STRING" id="1850517.A8708_03310"/>
<evidence type="ECO:0000256" key="3">
    <source>
        <dbReference type="ARBA" id="ARBA00022475"/>
    </source>
</evidence>
<feature type="transmembrane region" description="Helical" evidence="7">
    <location>
        <begin position="172"/>
        <end position="194"/>
    </location>
</feature>
<dbReference type="InterPro" id="IPR000620">
    <property type="entry name" value="EamA_dom"/>
</dbReference>
<keyword evidence="3" id="KW-1003">Cell membrane</keyword>
<dbReference type="AlphaFoldDB" id="A0A198A3D5"/>
<dbReference type="Pfam" id="PF00892">
    <property type="entry name" value="EamA"/>
    <property type="match status" value="2"/>
</dbReference>
<keyword evidence="6 7" id="KW-0472">Membrane</keyword>
<evidence type="ECO:0000256" key="1">
    <source>
        <dbReference type="ARBA" id="ARBA00004651"/>
    </source>
</evidence>
<evidence type="ECO:0000256" key="5">
    <source>
        <dbReference type="ARBA" id="ARBA00022989"/>
    </source>
</evidence>
<feature type="transmembrane region" description="Helical" evidence="7">
    <location>
        <begin position="243"/>
        <end position="263"/>
    </location>
</feature>
<keyword evidence="5 7" id="KW-1133">Transmembrane helix</keyword>
<keyword evidence="4 7" id="KW-0812">Transmembrane</keyword>
<accession>A0A198A3D5</accession>
<evidence type="ECO:0000256" key="7">
    <source>
        <dbReference type="SAM" id="Phobius"/>
    </source>
</evidence>
<feature type="transmembrane region" description="Helical" evidence="7">
    <location>
        <begin position="214"/>
        <end position="231"/>
    </location>
</feature>
<comment type="similarity">
    <text evidence="2">Belongs to the EamA transporter family.</text>
</comment>
<dbReference type="EMBL" id="LYPB01000081">
    <property type="protein sequence ID" value="OAS15627.1"/>
    <property type="molecule type" value="Genomic_DNA"/>
</dbReference>
<sequence>MFGYVAVLGAVLIWGLSYIVMKSTTAEYPQMLFQFWRYAAVSLVYFTIFHRSLRAMPRRIWRVGLVHLGLSNFVLSFFSIYAVQLTTPTRVVVINSFIICVVPLLRWVHDRCKPTGQEKAAIAIAIAAIAFLIGPQEQGMNLGDGLAFIGMIGYAYSIVLTHRLLAKEGATVSQVSVLGIVGCMLFFAVAAAIYACFNQEAAALSALTSQPETLAGIAFMVVFVSLAANLLQVHGQRRLPPVTVSILFCLEPAVTAALDYALLGNKPSIRVLLCGLLLIAATLTATLPSKSKKRSKEATLDL</sequence>
<evidence type="ECO:0000256" key="4">
    <source>
        <dbReference type="ARBA" id="ARBA00022692"/>
    </source>
</evidence>
<evidence type="ECO:0000256" key="2">
    <source>
        <dbReference type="ARBA" id="ARBA00007362"/>
    </source>
</evidence>
<dbReference type="GO" id="GO:0005886">
    <property type="term" value="C:plasma membrane"/>
    <property type="evidence" value="ECO:0007669"/>
    <property type="project" value="UniProtKB-SubCell"/>
</dbReference>
<feature type="domain" description="EamA" evidence="8">
    <location>
        <begin position="142"/>
        <end position="284"/>
    </location>
</feature>
<evidence type="ECO:0000313" key="9">
    <source>
        <dbReference type="EMBL" id="OAS15627.1"/>
    </source>
</evidence>
<evidence type="ECO:0000259" key="8">
    <source>
        <dbReference type="Pfam" id="PF00892"/>
    </source>
</evidence>
<comment type="caution">
    <text evidence="9">The sequence shown here is derived from an EMBL/GenBank/DDBJ whole genome shotgun (WGS) entry which is preliminary data.</text>
</comment>
<evidence type="ECO:0000256" key="6">
    <source>
        <dbReference type="ARBA" id="ARBA00023136"/>
    </source>
</evidence>
<reference evidence="9 10" key="1">
    <citation type="submission" date="2016-05" db="EMBL/GenBank/DDBJ databases">
        <title>Paenibacillus sp. 1ZS3-15 nov., isolated from the rhizosphere soil.</title>
        <authorList>
            <person name="Zhang X.X."/>
            <person name="Zhang J."/>
        </authorList>
    </citation>
    <scope>NUCLEOTIDE SEQUENCE [LARGE SCALE GENOMIC DNA]</scope>
    <source>
        <strain evidence="9 10">1ZS3-15</strain>
    </source>
</reference>
<dbReference type="PANTHER" id="PTHR42920">
    <property type="entry name" value="OS03G0707200 PROTEIN-RELATED"/>
    <property type="match status" value="1"/>
</dbReference>
<feature type="transmembrane region" description="Helical" evidence="7">
    <location>
        <begin position="120"/>
        <end position="136"/>
    </location>
</feature>
<feature type="transmembrane region" description="Helical" evidence="7">
    <location>
        <begin position="35"/>
        <end position="53"/>
    </location>
</feature>
<dbReference type="OrthoDB" id="9804865at2"/>